<accession>A0ABX0Q5E2</accession>
<name>A0ABX0Q5E2_9GAMM</name>
<dbReference type="InterPro" id="IPR050765">
    <property type="entry name" value="Riboflavin_Biosynth_HTPR"/>
</dbReference>
<sequence length="214" mass="23075">MAKVRVNAFTVSVDGLAAGRDQSLAQPMGVGAEGLHRWLMETRTFHAMMGKEGGSTGVDERFAAQSMEGLGAWVMGRNMFGPIRGEWPNDEWKGWWGDTPPYHCPVFVLTRYPRESLAMDGGTVFHFVTGGIDEALARAKDAAGERDVRIGGGASTVRQYLQSGAIDALHIAISPVLLGQGEAPFAGLDLPALGYRIMEHTQGEHAMHLVLARG</sequence>
<dbReference type="Pfam" id="PF01872">
    <property type="entry name" value="RibD_C"/>
    <property type="match status" value="1"/>
</dbReference>
<dbReference type="SUPFAM" id="SSF53597">
    <property type="entry name" value="Dihydrofolate reductase-like"/>
    <property type="match status" value="1"/>
</dbReference>
<dbReference type="InterPro" id="IPR024072">
    <property type="entry name" value="DHFR-like_dom_sf"/>
</dbReference>
<reference evidence="2 3" key="1">
    <citation type="journal article" date="2011" name="Curr. Microbiol.">
        <title>Luteibacter jiangsuensis sp. nov.: a methamidophos-degrading bacterium isolated from a methamidophos-manufacturing factory.</title>
        <authorList>
            <person name="Wang L."/>
            <person name="Wang G.L."/>
            <person name="Li S.P."/>
            <person name="Jiang J.D."/>
        </authorList>
    </citation>
    <scope>NUCLEOTIDE SEQUENCE [LARGE SCALE GENOMIC DNA]</scope>
    <source>
        <strain evidence="2 3">CGMCC 1.10133</strain>
    </source>
</reference>
<dbReference type="Proteomes" id="UP001429601">
    <property type="component" value="Unassembled WGS sequence"/>
</dbReference>
<feature type="domain" description="Bacterial bifunctional deaminase-reductase C-terminal" evidence="1">
    <location>
        <begin position="8"/>
        <end position="205"/>
    </location>
</feature>
<dbReference type="PANTHER" id="PTHR38011">
    <property type="entry name" value="DIHYDROFOLATE REDUCTASE FAMILY PROTEIN (AFU_ORTHOLOGUE AFUA_8G06820)"/>
    <property type="match status" value="1"/>
</dbReference>
<proteinExistence type="predicted"/>
<dbReference type="InterPro" id="IPR002734">
    <property type="entry name" value="RibDG_C"/>
</dbReference>
<organism evidence="2 3">
    <name type="scientific">Luteibacter jiangsuensis</name>
    <dbReference type="NCBI Taxonomy" id="637577"/>
    <lineage>
        <taxon>Bacteria</taxon>
        <taxon>Pseudomonadati</taxon>
        <taxon>Pseudomonadota</taxon>
        <taxon>Gammaproteobacteria</taxon>
        <taxon>Lysobacterales</taxon>
        <taxon>Rhodanobacteraceae</taxon>
        <taxon>Luteibacter</taxon>
    </lineage>
</organism>
<evidence type="ECO:0000259" key="1">
    <source>
        <dbReference type="Pfam" id="PF01872"/>
    </source>
</evidence>
<dbReference type="EMBL" id="JAAQQR010000005">
    <property type="protein sequence ID" value="NID05740.1"/>
    <property type="molecule type" value="Genomic_DNA"/>
</dbReference>
<evidence type="ECO:0000313" key="2">
    <source>
        <dbReference type="EMBL" id="NID05740.1"/>
    </source>
</evidence>
<evidence type="ECO:0000313" key="3">
    <source>
        <dbReference type="Proteomes" id="UP001429601"/>
    </source>
</evidence>
<comment type="caution">
    <text evidence="2">The sequence shown here is derived from an EMBL/GenBank/DDBJ whole genome shotgun (WGS) entry which is preliminary data.</text>
</comment>
<gene>
    <name evidence="2" type="ORF">HBF26_12645</name>
</gene>
<keyword evidence="3" id="KW-1185">Reference proteome</keyword>
<dbReference type="RefSeq" id="WP_167126925.1">
    <property type="nucleotide sequence ID" value="NZ_JAAQQR010000005.1"/>
</dbReference>
<dbReference type="Gene3D" id="3.40.430.10">
    <property type="entry name" value="Dihydrofolate Reductase, subunit A"/>
    <property type="match status" value="1"/>
</dbReference>
<protein>
    <submittedName>
        <fullName evidence="2">Dihydrofolate reductase</fullName>
    </submittedName>
</protein>
<dbReference type="PANTHER" id="PTHR38011:SF12">
    <property type="entry name" value="BIFUNCTIONAL DEAMINASE-REDUCTASE DOMAIN PROTEIN"/>
    <property type="match status" value="1"/>
</dbReference>